<sequence>MKTFAFYISEYGYGHAARCTALIREMLQVRNDIRIIVCHSYALGFIRESLREYEDRVIFHDVKTDVGYVLKEYSLELDSEKLQRTHDMFYEELPEKVHREVCFLTPFCVDCIVSDISPIAFEIGNRLGVPTVGISNFTWYTAYEHVLSVKSLKVLEDMYEKMDYFYLLAGGIEKQWARENTLSFNFYSRKADPLEVSRIRLELNPTGKKKLIFIPLGMKIDVGNITDLSLWNDEDSVFIVSSNMDVQHPNVHQIPNDYTESQNYVAAANCIISKAGWGTVGEAIVHEKPLVILNRKEMNEDQNTIHFLRYNQLCELTTWEELQHINPREYIKDTSFEYENDVSNIVAHIFLKKYKRCMNLSEKEGTILG</sequence>
<dbReference type="SUPFAM" id="SSF53756">
    <property type="entry name" value="UDP-Glycosyltransferase/glycogen phosphorylase"/>
    <property type="match status" value="1"/>
</dbReference>
<dbReference type="PANTHER" id="PTHR38134:SF2">
    <property type="entry name" value="GALACTOKINASE"/>
    <property type="match status" value="1"/>
</dbReference>
<dbReference type="Proteomes" id="UP000076482">
    <property type="component" value="Unassembled WGS sequence"/>
</dbReference>
<reference evidence="1 2" key="1">
    <citation type="submission" date="2015-09" db="EMBL/GenBank/DDBJ databases">
        <title>Bacillus cereus food isolates.</title>
        <authorList>
            <person name="Boekhorst J."/>
        </authorList>
    </citation>
    <scope>NUCLEOTIDE SEQUENCE [LARGE SCALE GENOMIC DNA]</scope>
    <source>
        <strain evidence="1 2">B4088</strain>
    </source>
</reference>
<organism evidence="1 2">
    <name type="scientific">Bacillus cereus</name>
    <dbReference type="NCBI Taxonomy" id="1396"/>
    <lineage>
        <taxon>Bacteria</taxon>
        <taxon>Bacillati</taxon>
        <taxon>Bacillota</taxon>
        <taxon>Bacilli</taxon>
        <taxon>Bacillales</taxon>
        <taxon>Bacillaceae</taxon>
        <taxon>Bacillus</taxon>
        <taxon>Bacillus cereus group</taxon>
    </lineage>
</organism>
<protein>
    <submittedName>
        <fullName evidence="1">Mannose-6-phosphate isomerase</fullName>
    </submittedName>
</protein>
<dbReference type="EMBL" id="LJKE01000084">
    <property type="protein sequence ID" value="KZD58110.1"/>
    <property type="molecule type" value="Genomic_DNA"/>
</dbReference>
<name>A0A164M4S7_BACCE</name>
<dbReference type="PATRIC" id="fig|1396.535.peg.1477"/>
<comment type="caution">
    <text evidence="1">The sequence shown here is derived from an EMBL/GenBank/DDBJ whole genome shotgun (WGS) entry which is preliminary data.</text>
</comment>
<dbReference type="RefSeq" id="WP_063262300.1">
    <property type="nucleotide sequence ID" value="NZ_LJKE01000084.1"/>
</dbReference>
<dbReference type="Gene3D" id="3.40.50.2000">
    <property type="entry name" value="Glycogen Phosphorylase B"/>
    <property type="match status" value="1"/>
</dbReference>
<keyword evidence="1" id="KW-0413">Isomerase</keyword>
<dbReference type="GO" id="GO:0016853">
    <property type="term" value="F:isomerase activity"/>
    <property type="evidence" value="ECO:0007669"/>
    <property type="project" value="UniProtKB-KW"/>
</dbReference>
<gene>
    <name evidence="1" type="ORF">B4088_4392</name>
</gene>
<evidence type="ECO:0000313" key="1">
    <source>
        <dbReference type="EMBL" id="KZD58110.1"/>
    </source>
</evidence>
<evidence type="ECO:0000313" key="2">
    <source>
        <dbReference type="Proteomes" id="UP000076482"/>
    </source>
</evidence>
<proteinExistence type="predicted"/>
<dbReference type="PANTHER" id="PTHR38134">
    <property type="entry name" value="SLR1395 PROTEIN"/>
    <property type="match status" value="1"/>
</dbReference>
<dbReference type="InterPro" id="IPR053205">
    <property type="entry name" value="GHMP_kinase_L-arabinokinase"/>
</dbReference>
<dbReference type="AlphaFoldDB" id="A0A164M4S7"/>
<accession>A0A164M4S7</accession>